<accession>A0A0F9LQF1</accession>
<protein>
    <submittedName>
        <fullName evidence="1">Uncharacterized protein</fullName>
    </submittedName>
</protein>
<comment type="caution">
    <text evidence="1">The sequence shown here is derived from an EMBL/GenBank/DDBJ whole genome shotgun (WGS) entry which is preliminary data.</text>
</comment>
<evidence type="ECO:0000313" key="1">
    <source>
        <dbReference type="EMBL" id="KKM66640.1"/>
    </source>
</evidence>
<name>A0A0F9LQF1_9ZZZZ</name>
<sequence length="599" mass="65428">MPLASQLDHRFIANPALPYDVRGNPISREPVYVGGENVLTSDREFAERRPGFGEFESTATTFTGTIRRLSEWRRWAASFYAMANEVTATQSIVYKREIGVDASFVSLFTSSSTEPFDFIVSNNHIFFGNGTDMQKWDGTTVTKWGITSPAAAPTVATSGTGITLVSGRKYRYTYGNASTGHQSSPSAVSASTGAITNKQVDVTVVVSSDAQVDEIHIYGTTDGGGGIYFEITGSPFANASTSYADTTADADLSSTVAPEETINDAPPAAKGFVWWNNRIWMFVNNRVWYTGWEEIVTGVEEECVPSGSAGNFWDFESEVTGISKSPEALLVFVGGGNVHRIEGDTRDTFSRKFFLSRFSTREHATITTMGRLTAWLDLSDSVYITDGFQAQEIGTDILPDLAGIDHAQASMAIHNDGQRKWLMLLDGGKSKLRVYDFETEQWMPPWTVGGRAIHSGETSLGAFDLLVGHTSSKVLKLTPATYQDNAVNYPAHLITSASDITTGENAGHLGALEYVSIERNSVALSNVQAMTDDDPITGTFIPRGSIGSAPLRVQGTNLLEDWAYFRKPAARRAAVRFDWAAANSNFRLYSFDFAHKVMQ</sequence>
<dbReference type="EMBL" id="LAZR01010491">
    <property type="protein sequence ID" value="KKM66640.1"/>
    <property type="molecule type" value="Genomic_DNA"/>
</dbReference>
<proteinExistence type="predicted"/>
<organism evidence="1">
    <name type="scientific">marine sediment metagenome</name>
    <dbReference type="NCBI Taxonomy" id="412755"/>
    <lineage>
        <taxon>unclassified sequences</taxon>
        <taxon>metagenomes</taxon>
        <taxon>ecological metagenomes</taxon>
    </lineage>
</organism>
<gene>
    <name evidence="1" type="ORF">LCGC14_1479180</name>
</gene>
<reference evidence="1" key="1">
    <citation type="journal article" date="2015" name="Nature">
        <title>Complex archaea that bridge the gap between prokaryotes and eukaryotes.</title>
        <authorList>
            <person name="Spang A."/>
            <person name="Saw J.H."/>
            <person name="Jorgensen S.L."/>
            <person name="Zaremba-Niedzwiedzka K."/>
            <person name="Martijn J."/>
            <person name="Lind A.E."/>
            <person name="van Eijk R."/>
            <person name="Schleper C."/>
            <person name="Guy L."/>
            <person name="Ettema T.J."/>
        </authorList>
    </citation>
    <scope>NUCLEOTIDE SEQUENCE</scope>
</reference>
<dbReference type="AlphaFoldDB" id="A0A0F9LQF1"/>